<feature type="region of interest" description="Disordered" evidence="1">
    <location>
        <begin position="122"/>
        <end position="156"/>
    </location>
</feature>
<dbReference type="EMBL" id="JBFAQK010000060">
    <property type="protein sequence ID" value="MEV4684802.1"/>
    <property type="molecule type" value="Genomic_DNA"/>
</dbReference>
<reference evidence="2 3" key="1">
    <citation type="submission" date="2024-06" db="EMBL/GenBank/DDBJ databases">
        <title>The Natural Products Discovery Center: Release of the First 8490 Sequenced Strains for Exploring Actinobacteria Biosynthetic Diversity.</title>
        <authorList>
            <person name="Kalkreuter E."/>
            <person name="Kautsar S.A."/>
            <person name="Yang D."/>
            <person name="Bader C.D."/>
            <person name="Teijaro C.N."/>
            <person name="Fluegel L."/>
            <person name="Davis C.M."/>
            <person name="Simpson J.R."/>
            <person name="Lauterbach L."/>
            <person name="Steele A.D."/>
            <person name="Gui C."/>
            <person name="Meng S."/>
            <person name="Li G."/>
            <person name="Viehrig K."/>
            <person name="Ye F."/>
            <person name="Su P."/>
            <person name="Kiefer A.F."/>
            <person name="Nichols A."/>
            <person name="Cepeda A.J."/>
            <person name="Yan W."/>
            <person name="Fan B."/>
            <person name="Jiang Y."/>
            <person name="Adhikari A."/>
            <person name="Zheng C.-J."/>
            <person name="Schuster L."/>
            <person name="Cowan T.M."/>
            <person name="Smanski M.J."/>
            <person name="Chevrette M.G."/>
            <person name="De Carvalho L.P.S."/>
            <person name="Shen B."/>
        </authorList>
    </citation>
    <scope>NUCLEOTIDE SEQUENCE [LARGE SCALE GENOMIC DNA]</scope>
    <source>
        <strain evidence="2 3">NPDC049344</strain>
    </source>
</reference>
<evidence type="ECO:0000313" key="2">
    <source>
        <dbReference type="EMBL" id="MEV4684802.1"/>
    </source>
</evidence>
<dbReference type="RefSeq" id="WP_364599967.1">
    <property type="nucleotide sequence ID" value="NZ_JBFAQK010000060.1"/>
</dbReference>
<keyword evidence="3" id="KW-1185">Reference proteome</keyword>
<name>A0ABV3I2L7_9ACTN</name>
<protein>
    <submittedName>
        <fullName evidence="2">Uncharacterized protein</fullName>
    </submittedName>
</protein>
<evidence type="ECO:0000313" key="3">
    <source>
        <dbReference type="Proteomes" id="UP001552521"/>
    </source>
</evidence>
<evidence type="ECO:0000256" key="1">
    <source>
        <dbReference type="SAM" id="MobiDB-lite"/>
    </source>
</evidence>
<comment type="caution">
    <text evidence="2">The sequence shown here is derived from an EMBL/GenBank/DDBJ whole genome shotgun (WGS) entry which is preliminary data.</text>
</comment>
<gene>
    <name evidence="2" type="ORF">AB0K36_29010</name>
</gene>
<feature type="compositionally biased region" description="Basic and acidic residues" evidence="1">
    <location>
        <begin position="122"/>
        <end position="137"/>
    </location>
</feature>
<dbReference type="Proteomes" id="UP001552521">
    <property type="component" value="Unassembled WGS sequence"/>
</dbReference>
<feature type="compositionally biased region" description="Basic and acidic residues" evidence="1">
    <location>
        <begin position="144"/>
        <end position="156"/>
    </location>
</feature>
<organism evidence="2 3">
    <name type="scientific">Streptomyces kurssanovii</name>
    <dbReference type="NCBI Taxonomy" id="67312"/>
    <lineage>
        <taxon>Bacteria</taxon>
        <taxon>Bacillati</taxon>
        <taxon>Actinomycetota</taxon>
        <taxon>Actinomycetes</taxon>
        <taxon>Kitasatosporales</taxon>
        <taxon>Streptomycetaceae</taxon>
        <taxon>Streptomyces</taxon>
    </lineage>
</organism>
<sequence>MLEAVGGGGGAGDLERGLGALKDFHKKVIALLSELEGSPGSSTKVAQATVTRASFGSGALQFPEADDFFSEYQRVHQSIVRLSKQLGDQIEALSIAVHGADVGYGNLEEDLRHRFYAIQARLDKEREKQQEQREKDQPNGQQQPRDDDKSLPTDMG</sequence>
<accession>A0ABV3I2L7</accession>
<proteinExistence type="predicted"/>